<accession>A0ABR2H0B3</accession>
<name>A0ABR2H0B3_9EUKA</name>
<sequence length="114" mass="13676">MKSSLWIYAVHSQNADLIHLLEENRVNPPNDTFESCSYEAVKCHHNDFANYFKEVKMNDEKSDYKNSFKYCNYQQIPCQMRNNSIFYYLCSYNYPTLVELYLKSREENTIEISI</sequence>
<organism evidence="1 2">
    <name type="scientific">Tritrichomonas musculus</name>
    <dbReference type="NCBI Taxonomy" id="1915356"/>
    <lineage>
        <taxon>Eukaryota</taxon>
        <taxon>Metamonada</taxon>
        <taxon>Parabasalia</taxon>
        <taxon>Tritrichomonadida</taxon>
        <taxon>Tritrichomonadidae</taxon>
        <taxon>Tritrichomonas</taxon>
    </lineage>
</organism>
<evidence type="ECO:0000313" key="2">
    <source>
        <dbReference type="Proteomes" id="UP001470230"/>
    </source>
</evidence>
<reference evidence="1 2" key="1">
    <citation type="submission" date="2024-04" db="EMBL/GenBank/DDBJ databases">
        <title>Tritrichomonas musculus Genome.</title>
        <authorList>
            <person name="Alves-Ferreira E."/>
            <person name="Grigg M."/>
            <person name="Lorenzi H."/>
            <person name="Galac M."/>
        </authorList>
    </citation>
    <scope>NUCLEOTIDE SEQUENCE [LARGE SCALE GENOMIC DNA]</scope>
    <source>
        <strain evidence="1 2">EAF2021</strain>
    </source>
</reference>
<protein>
    <recommendedName>
        <fullName evidence="3">DUF3447 domain-containing protein</fullName>
    </recommendedName>
</protein>
<gene>
    <name evidence="1" type="ORF">M9Y10_032541</name>
</gene>
<evidence type="ECO:0008006" key="3">
    <source>
        <dbReference type="Google" id="ProtNLM"/>
    </source>
</evidence>
<proteinExistence type="predicted"/>
<comment type="caution">
    <text evidence="1">The sequence shown here is derived from an EMBL/GenBank/DDBJ whole genome shotgun (WGS) entry which is preliminary data.</text>
</comment>
<evidence type="ECO:0000313" key="1">
    <source>
        <dbReference type="EMBL" id="KAK8839072.1"/>
    </source>
</evidence>
<keyword evidence="2" id="KW-1185">Reference proteome</keyword>
<dbReference type="EMBL" id="JAPFFF010000053">
    <property type="protein sequence ID" value="KAK8839072.1"/>
    <property type="molecule type" value="Genomic_DNA"/>
</dbReference>
<dbReference type="Proteomes" id="UP001470230">
    <property type="component" value="Unassembled WGS sequence"/>
</dbReference>